<proteinExistence type="predicted"/>
<accession>A0ABS4U9R8</accession>
<protein>
    <submittedName>
        <fullName evidence="3">GNAT superfamily N-acetyltransferase</fullName>
    </submittedName>
</protein>
<organism evidence="3 4">
    <name type="scientific">Corynebacterium freneyi</name>
    <dbReference type="NCBI Taxonomy" id="134034"/>
    <lineage>
        <taxon>Bacteria</taxon>
        <taxon>Bacillati</taxon>
        <taxon>Actinomycetota</taxon>
        <taxon>Actinomycetes</taxon>
        <taxon>Mycobacteriales</taxon>
        <taxon>Corynebacteriaceae</taxon>
        <taxon>Corynebacterium</taxon>
    </lineage>
</organism>
<feature type="domain" description="N-acetyltransferase" evidence="2">
    <location>
        <begin position="12"/>
        <end position="70"/>
    </location>
</feature>
<dbReference type="CDD" id="cd04301">
    <property type="entry name" value="NAT_SF"/>
    <property type="match status" value="1"/>
</dbReference>
<sequence>MTTITTRTGTYYDETDEYIIIEAADNGEIVSALYADPTTGQIMQIETIPARRREGLATALLDYAEDHGIELYHSPEEHRTPEGQAWAEATDHLDTIDPDDAYQPAA</sequence>
<evidence type="ECO:0000256" key="1">
    <source>
        <dbReference type="SAM" id="MobiDB-lite"/>
    </source>
</evidence>
<dbReference type="SUPFAM" id="SSF55729">
    <property type="entry name" value="Acyl-CoA N-acyltransferases (Nat)"/>
    <property type="match status" value="1"/>
</dbReference>
<keyword evidence="4" id="KW-1185">Reference proteome</keyword>
<comment type="caution">
    <text evidence="3">The sequence shown here is derived from an EMBL/GenBank/DDBJ whole genome shotgun (WGS) entry which is preliminary data.</text>
</comment>
<dbReference type="RefSeq" id="WP_209653898.1">
    <property type="nucleotide sequence ID" value="NZ_CP047357.1"/>
</dbReference>
<evidence type="ECO:0000313" key="3">
    <source>
        <dbReference type="EMBL" id="MBP2333275.1"/>
    </source>
</evidence>
<dbReference type="Gene3D" id="3.40.630.30">
    <property type="match status" value="1"/>
</dbReference>
<evidence type="ECO:0000259" key="2">
    <source>
        <dbReference type="Pfam" id="PF00583"/>
    </source>
</evidence>
<dbReference type="EMBL" id="JAGINY010000001">
    <property type="protein sequence ID" value="MBP2333275.1"/>
    <property type="molecule type" value="Genomic_DNA"/>
</dbReference>
<name>A0ABS4U9R8_9CORY</name>
<reference evidence="3 4" key="1">
    <citation type="submission" date="2021-03" db="EMBL/GenBank/DDBJ databases">
        <title>Sequencing the genomes of 1000 actinobacteria strains.</title>
        <authorList>
            <person name="Klenk H.-P."/>
        </authorList>
    </citation>
    <scope>NUCLEOTIDE SEQUENCE [LARGE SCALE GENOMIC DNA]</scope>
    <source>
        <strain evidence="3 4">DSM 44506</strain>
    </source>
</reference>
<dbReference type="InterPro" id="IPR016181">
    <property type="entry name" value="Acyl_CoA_acyltransferase"/>
</dbReference>
<evidence type="ECO:0000313" key="4">
    <source>
        <dbReference type="Proteomes" id="UP001519305"/>
    </source>
</evidence>
<dbReference type="Pfam" id="PF00583">
    <property type="entry name" value="Acetyltransf_1"/>
    <property type="match status" value="1"/>
</dbReference>
<dbReference type="Proteomes" id="UP001519305">
    <property type="component" value="Unassembled WGS sequence"/>
</dbReference>
<gene>
    <name evidence="3" type="ORF">JOF33_001974</name>
</gene>
<dbReference type="InterPro" id="IPR000182">
    <property type="entry name" value="GNAT_dom"/>
</dbReference>
<feature type="region of interest" description="Disordered" evidence="1">
    <location>
        <begin position="73"/>
        <end position="106"/>
    </location>
</feature>